<accession>A0A8S1E0D2</accession>
<dbReference type="EMBL" id="CADEPI010000424">
    <property type="protein sequence ID" value="CAB3385615.1"/>
    <property type="molecule type" value="Genomic_DNA"/>
</dbReference>
<dbReference type="Gene3D" id="3.80.10.10">
    <property type="entry name" value="Ribonuclease Inhibitor"/>
    <property type="match status" value="1"/>
</dbReference>
<keyword evidence="2" id="KW-1185">Reference proteome</keyword>
<dbReference type="Proteomes" id="UP000494165">
    <property type="component" value="Unassembled WGS sequence"/>
</dbReference>
<evidence type="ECO:0000313" key="2">
    <source>
        <dbReference type="Proteomes" id="UP000494165"/>
    </source>
</evidence>
<reference evidence="1 2" key="1">
    <citation type="submission" date="2020-04" db="EMBL/GenBank/DDBJ databases">
        <authorList>
            <person name="Alioto T."/>
            <person name="Alioto T."/>
            <person name="Gomez Garrido J."/>
        </authorList>
    </citation>
    <scope>NUCLEOTIDE SEQUENCE [LARGE SCALE GENOMIC DNA]</scope>
</reference>
<dbReference type="SUPFAM" id="SSF52047">
    <property type="entry name" value="RNI-like"/>
    <property type="match status" value="1"/>
</dbReference>
<dbReference type="AlphaFoldDB" id="A0A8S1E0D2"/>
<comment type="caution">
    <text evidence="1">The sequence shown here is derived from an EMBL/GenBank/DDBJ whole genome shotgun (WGS) entry which is preliminary data.</text>
</comment>
<proteinExistence type="predicted"/>
<protein>
    <recommendedName>
        <fullName evidence="3">FBD domain-containing protein</fullName>
    </recommendedName>
</protein>
<sequence length="435" mass="50960">MMELSSLSKMAFETILNNIGRYKELITSKLSPPVREMLCQEMMKRMRKIGPEQVWAALPFLEPHKTAERFLPRDFQWILEMKPGRSGVSMDELLRYLVQHAPNLKEINIREILVFVTKRRRFIDKRPLLKKGSTDLICQMKNLKTIWINTIAINFSGFVRICMDCENLQNIEADRVLVDVHPKSMKMSLKQFVSVFDHQEYIEGFHPRQFKITFKKTNAQYVSTSIRLDDSSLLGFIYSIPQITHMEIFGGKDSCEIHRILRKKGGNLKKLSLISVDPKLKIKFKCIFEFCKNLESLYLKDMFISDDVEPINSFAKLKELYWDNGIVGHPMKLQNILSAPLLEKIMICVYQFDLGNKEAFFKSVRIREICTNVREFKIHDCIQDDEPNWAYWNKLLSAIEANAPVLITTELKITRSCWHQKKYPNFDISDLDINE</sequence>
<dbReference type="OrthoDB" id="63112at2759"/>
<evidence type="ECO:0008006" key="3">
    <source>
        <dbReference type="Google" id="ProtNLM"/>
    </source>
</evidence>
<evidence type="ECO:0000313" key="1">
    <source>
        <dbReference type="EMBL" id="CAB3385615.1"/>
    </source>
</evidence>
<dbReference type="InterPro" id="IPR032675">
    <property type="entry name" value="LRR_dom_sf"/>
</dbReference>
<gene>
    <name evidence="1" type="ORF">CLODIP_2_CD14013</name>
</gene>
<organism evidence="1 2">
    <name type="scientific">Cloeon dipterum</name>
    <dbReference type="NCBI Taxonomy" id="197152"/>
    <lineage>
        <taxon>Eukaryota</taxon>
        <taxon>Metazoa</taxon>
        <taxon>Ecdysozoa</taxon>
        <taxon>Arthropoda</taxon>
        <taxon>Hexapoda</taxon>
        <taxon>Insecta</taxon>
        <taxon>Pterygota</taxon>
        <taxon>Palaeoptera</taxon>
        <taxon>Ephemeroptera</taxon>
        <taxon>Pisciforma</taxon>
        <taxon>Baetidae</taxon>
        <taxon>Cloeon</taxon>
    </lineage>
</organism>
<name>A0A8S1E0D2_9INSE</name>